<dbReference type="OrthoDB" id="4336046at2"/>
<dbReference type="AlphaFoldDB" id="A0A4D4J305"/>
<keyword evidence="1" id="KW-0812">Transmembrane</keyword>
<comment type="caution">
    <text evidence="2">The sequence shown here is derived from an EMBL/GenBank/DDBJ whole genome shotgun (WGS) entry which is preliminary data.</text>
</comment>
<keyword evidence="1" id="KW-1133">Transmembrane helix</keyword>
<evidence type="ECO:0000256" key="1">
    <source>
        <dbReference type="SAM" id="Phobius"/>
    </source>
</evidence>
<reference evidence="3" key="1">
    <citation type="submission" date="2019-04" db="EMBL/GenBank/DDBJ databases">
        <title>Draft genome sequence of Pseudonocardiaceae bacterium SL3-2-4.</title>
        <authorList>
            <person name="Ningsih F."/>
            <person name="Yokota A."/>
            <person name="Sakai Y."/>
            <person name="Nanatani K."/>
            <person name="Yabe S."/>
            <person name="Oetari A."/>
            <person name="Sjamsuridzal W."/>
        </authorList>
    </citation>
    <scope>NUCLEOTIDE SEQUENCE [LARGE SCALE GENOMIC DNA]</scope>
    <source>
        <strain evidence="3">SL3-2-4</strain>
    </source>
</reference>
<evidence type="ECO:0000313" key="2">
    <source>
        <dbReference type="EMBL" id="GDY30871.1"/>
    </source>
</evidence>
<dbReference type="RefSeq" id="WP_137813979.1">
    <property type="nucleotide sequence ID" value="NZ_BJFL01000010.1"/>
</dbReference>
<feature type="transmembrane region" description="Helical" evidence="1">
    <location>
        <begin position="96"/>
        <end position="118"/>
    </location>
</feature>
<keyword evidence="3" id="KW-1185">Reference proteome</keyword>
<gene>
    <name evidence="2" type="ORF">GTS_25040</name>
</gene>
<feature type="transmembrane region" description="Helical" evidence="1">
    <location>
        <begin position="228"/>
        <end position="246"/>
    </location>
</feature>
<keyword evidence="1" id="KW-0472">Membrane</keyword>
<feature type="transmembrane region" description="Helical" evidence="1">
    <location>
        <begin position="18"/>
        <end position="36"/>
    </location>
</feature>
<accession>A0A4D4J305</accession>
<organism evidence="2 3">
    <name type="scientific">Gandjariella thermophila</name>
    <dbReference type="NCBI Taxonomy" id="1931992"/>
    <lineage>
        <taxon>Bacteria</taxon>
        <taxon>Bacillati</taxon>
        <taxon>Actinomycetota</taxon>
        <taxon>Actinomycetes</taxon>
        <taxon>Pseudonocardiales</taxon>
        <taxon>Pseudonocardiaceae</taxon>
        <taxon>Gandjariella</taxon>
    </lineage>
</organism>
<sequence length="251" mass="26231">MTLLAVERIKLFSTRSPWWCMLLALGLTVGLSGLIAGESSDQFPLTIGGTQAGYQFGLMVIMVMAALAITTEYRFGTIRTTFQALPPRWAVLAAKTAVVAVVSGLVGEATAFASWGMAKAVRPSADLALRHANDWRTVAGVGLVYATGAVLAVGVGTLVRQTAGAVSILLVWALLVENLVGLIPKIGTDVRKWMPFNAANHFLTSGQASLGTGGAQQTPMPYGPWGGLGYFAGVAVAVLIVAVVTAERRDA</sequence>
<dbReference type="Proteomes" id="UP000298860">
    <property type="component" value="Unassembled WGS sequence"/>
</dbReference>
<feature type="transmembrane region" description="Helical" evidence="1">
    <location>
        <begin position="56"/>
        <end position="75"/>
    </location>
</feature>
<feature type="transmembrane region" description="Helical" evidence="1">
    <location>
        <begin position="138"/>
        <end position="159"/>
    </location>
</feature>
<dbReference type="EMBL" id="BJFL01000010">
    <property type="protein sequence ID" value="GDY30871.1"/>
    <property type="molecule type" value="Genomic_DNA"/>
</dbReference>
<evidence type="ECO:0000313" key="3">
    <source>
        <dbReference type="Proteomes" id="UP000298860"/>
    </source>
</evidence>
<name>A0A4D4J305_9PSEU</name>
<protein>
    <submittedName>
        <fullName evidence="2">ABC transporter permease</fullName>
    </submittedName>
</protein>
<proteinExistence type="predicted"/>
<feature type="transmembrane region" description="Helical" evidence="1">
    <location>
        <begin position="166"/>
        <end position="187"/>
    </location>
</feature>